<comment type="function">
    <text evidence="2 9">Catalyzes the interconversion of 2-phosphoglycerate and 3-phosphoglycerate.</text>
</comment>
<feature type="domain" description="BPG-independent PGAM N-terminal" evidence="15">
    <location>
        <begin position="81"/>
        <end position="295"/>
    </location>
</feature>
<dbReference type="CDD" id="cd16010">
    <property type="entry name" value="iPGM"/>
    <property type="match status" value="1"/>
</dbReference>
<comment type="similarity">
    <text evidence="4 9">Belongs to the BPG-independent phosphoglycerate mutase family.</text>
</comment>
<dbReference type="PIRSF" id="PIRSF001492">
    <property type="entry name" value="IPGAM"/>
    <property type="match status" value="1"/>
</dbReference>
<feature type="binding site" evidence="9 13">
    <location>
        <position position="399"/>
    </location>
    <ligand>
        <name>Mn(2+)</name>
        <dbReference type="ChEBI" id="CHEBI:29035"/>
        <label>1</label>
    </ligand>
</feature>
<dbReference type="Gene3D" id="3.40.1450.10">
    <property type="entry name" value="BPG-independent phosphoglycerate mutase, domain B"/>
    <property type="match status" value="1"/>
</dbReference>
<evidence type="ECO:0000256" key="4">
    <source>
        <dbReference type="ARBA" id="ARBA00008819"/>
    </source>
</evidence>
<comment type="pathway">
    <text evidence="3 9">Carbohydrate degradation; glycolysis; pyruvate from D-glyceraldehyde 3-phosphate: step 3/5.</text>
</comment>
<dbReference type="Pfam" id="PF01676">
    <property type="entry name" value="Metalloenzyme"/>
    <property type="match status" value="1"/>
</dbReference>
<name>A0A2T5YT40_9BACT</name>
<feature type="binding site" evidence="9 12">
    <location>
        <begin position="259"/>
        <end position="262"/>
    </location>
    <ligand>
        <name>substrate</name>
    </ligand>
</feature>
<dbReference type="PANTHER" id="PTHR31637:SF0">
    <property type="entry name" value="2,3-BISPHOSPHOGLYCERATE-INDEPENDENT PHOSPHOGLYCERATE MUTASE"/>
    <property type="match status" value="1"/>
</dbReference>
<protein>
    <recommendedName>
        <fullName evidence="9 10">2,3-bisphosphoglycerate-independent phosphoglycerate mutase</fullName>
        <shortName evidence="9">BPG-independent PGAM</shortName>
        <shortName evidence="9">Phosphoglyceromutase</shortName>
        <shortName evidence="9">iPGM</shortName>
        <ecNumber evidence="9 10">5.4.2.12</ecNumber>
    </recommendedName>
</protein>
<evidence type="ECO:0000256" key="7">
    <source>
        <dbReference type="ARBA" id="ARBA00023211"/>
    </source>
</evidence>
<feature type="active site" description="Phosphoserine intermediate" evidence="9 11">
    <location>
        <position position="61"/>
    </location>
</feature>
<evidence type="ECO:0000313" key="16">
    <source>
        <dbReference type="EMBL" id="PTX22489.1"/>
    </source>
</evidence>
<dbReference type="EC" id="5.4.2.12" evidence="9 10"/>
<feature type="binding site" evidence="9 13">
    <location>
        <position position="61"/>
    </location>
    <ligand>
        <name>Mn(2+)</name>
        <dbReference type="ChEBI" id="CHEBI:29035"/>
        <label>2</label>
    </ligand>
</feature>
<dbReference type="GO" id="GO:0004619">
    <property type="term" value="F:phosphoglycerate mutase activity"/>
    <property type="evidence" value="ECO:0007669"/>
    <property type="project" value="UniProtKB-UniRule"/>
</dbReference>
<evidence type="ECO:0000259" key="15">
    <source>
        <dbReference type="Pfam" id="PF06415"/>
    </source>
</evidence>
<evidence type="ECO:0000256" key="1">
    <source>
        <dbReference type="ARBA" id="ARBA00000370"/>
    </source>
</evidence>
<feature type="binding site" evidence="9 13">
    <location>
        <position position="441"/>
    </location>
    <ligand>
        <name>Mn(2+)</name>
        <dbReference type="ChEBI" id="CHEBI:29035"/>
        <label>2</label>
    </ligand>
</feature>
<dbReference type="NCBIfam" id="TIGR01307">
    <property type="entry name" value="pgm_bpd_ind"/>
    <property type="match status" value="1"/>
</dbReference>
<dbReference type="SUPFAM" id="SSF64158">
    <property type="entry name" value="2,3-Bisphosphoglycerate-independent phosphoglycerate mutase, substrate-binding domain"/>
    <property type="match status" value="1"/>
</dbReference>
<dbReference type="GO" id="GO:0006096">
    <property type="term" value="P:glycolytic process"/>
    <property type="evidence" value="ECO:0007669"/>
    <property type="project" value="UniProtKB-UniRule"/>
</dbReference>
<dbReference type="Proteomes" id="UP000244225">
    <property type="component" value="Unassembled WGS sequence"/>
</dbReference>
<dbReference type="InterPro" id="IPR017850">
    <property type="entry name" value="Alkaline_phosphatase_core_sf"/>
</dbReference>
<keyword evidence="8 9" id="KW-0413">Isomerase</keyword>
<evidence type="ECO:0000256" key="11">
    <source>
        <dbReference type="PIRSR" id="PIRSR001492-1"/>
    </source>
</evidence>
<evidence type="ECO:0000256" key="2">
    <source>
        <dbReference type="ARBA" id="ARBA00002315"/>
    </source>
</evidence>
<dbReference type="InterPro" id="IPR005995">
    <property type="entry name" value="Pgm_bpd_ind"/>
</dbReference>
<evidence type="ECO:0000256" key="8">
    <source>
        <dbReference type="ARBA" id="ARBA00023235"/>
    </source>
</evidence>
<feature type="domain" description="Metalloenzyme" evidence="14">
    <location>
        <begin position="3"/>
        <end position="495"/>
    </location>
</feature>
<accession>A0A2T5YT40</accession>
<dbReference type="HAMAP" id="MF_01038">
    <property type="entry name" value="GpmI"/>
    <property type="match status" value="1"/>
</dbReference>
<feature type="binding site" evidence="9 13">
    <location>
        <position position="403"/>
    </location>
    <ligand>
        <name>Mn(2+)</name>
        <dbReference type="ChEBI" id="CHEBI:29035"/>
        <label>1</label>
    </ligand>
</feature>
<evidence type="ECO:0000313" key="17">
    <source>
        <dbReference type="Proteomes" id="UP000244225"/>
    </source>
</evidence>
<comment type="catalytic activity">
    <reaction evidence="1 9">
        <text>(2R)-2-phosphoglycerate = (2R)-3-phosphoglycerate</text>
        <dbReference type="Rhea" id="RHEA:15901"/>
        <dbReference type="ChEBI" id="CHEBI:58272"/>
        <dbReference type="ChEBI" id="CHEBI:58289"/>
        <dbReference type="EC" id="5.4.2.12"/>
    </reaction>
</comment>
<comment type="cofactor">
    <cofactor evidence="9">
        <name>Mn(2+)</name>
        <dbReference type="ChEBI" id="CHEBI:29035"/>
    </cofactor>
    <text evidence="9">Binds 2 manganese ions per subunit.</text>
</comment>
<dbReference type="AlphaFoldDB" id="A0A2T5YT40"/>
<dbReference type="InterPro" id="IPR011258">
    <property type="entry name" value="BPG-indep_PGM_N"/>
</dbReference>
<comment type="caution">
    <text evidence="16">The sequence shown here is derived from an EMBL/GenBank/DDBJ whole genome shotgun (WGS) entry which is preliminary data.</text>
</comment>
<dbReference type="PANTHER" id="PTHR31637">
    <property type="entry name" value="2,3-BISPHOSPHOGLYCERATE-INDEPENDENT PHOSPHOGLYCERATE MUTASE"/>
    <property type="match status" value="1"/>
</dbReference>
<proteinExistence type="inferred from homology"/>
<feature type="binding site" evidence="9 13">
    <location>
        <position position="440"/>
    </location>
    <ligand>
        <name>Mn(2+)</name>
        <dbReference type="ChEBI" id="CHEBI:29035"/>
        <label>2</label>
    </ligand>
</feature>
<feature type="binding site" evidence="9 12">
    <location>
        <position position="189"/>
    </location>
    <ligand>
        <name>substrate</name>
    </ligand>
</feature>
<dbReference type="Gene3D" id="3.40.720.10">
    <property type="entry name" value="Alkaline Phosphatase, subunit A"/>
    <property type="match status" value="1"/>
</dbReference>
<feature type="binding site" evidence="9 12">
    <location>
        <position position="183"/>
    </location>
    <ligand>
        <name>substrate</name>
    </ligand>
</feature>
<reference evidence="16 17" key="1">
    <citation type="submission" date="2018-04" db="EMBL/GenBank/DDBJ databases">
        <title>Genomic Encyclopedia of Archaeal and Bacterial Type Strains, Phase II (KMG-II): from individual species to whole genera.</title>
        <authorList>
            <person name="Goeker M."/>
        </authorList>
    </citation>
    <scope>NUCLEOTIDE SEQUENCE [LARGE SCALE GENOMIC DNA]</scope>
    <source>
        <strain evidence="16 17">DSM 100162</strain>
    </source>
</reference>
<evidence type="ECO:0000256" key="6">
    <source>
        <dbReference type="ARBA" id="ARBA00023152"/>
    </source>
</evidence>
<feature type="binding site" evidence="9 12">
    <location>
        <position position="122"/>
    </location>
    <ligand>
        <name>substrate</name>
    </ligand>
</feature>
<evidence type="ECO:0000256" key="9">
    <source>
        <dbReference type="HAMAP-Rule" id="MF_01038"/>
    </source>
</evidence>
<evidence type="ECO:0000256" key="10">
    <source>
        <dbReference type="NCBIfam" id="TIGR01307"/>
    </source>
</evidence>
<dbReference type="EMBL" id="QBKI01000001">
    <property type="protein sequence ID" value="PTX22489.1"/>
    <property type="molecule type" value="Genomic_DNA"/>
</dbReference>
<dbReference type="Pfam" id="PF06415">
    <property type="entry name" value="iPGM_N"/>
    <property type="match status" value="1"/>
</dbReference>
<keyword evidence="5 9" id="KW-0479">Metal-binding</keyword>
<dbReference type="RefSeq" id="WP_108210049.1">
    <property type="nucleotide sequence ID" value="NZ_QBKI01000001.1"/>
</dbReference>
<feature type="binding site" evidence="9 13">
    <location>
        <position position="458"/>
    </location>
    <ligand>
        <name>Mn(2+)</name>
        <dbReference type="ChEBI" id="CHEBI:29035"/>
        <label>1</label>
    </ligand>
</feature>
<feature type="binding site" evidence="9 12">
    <location>
        <begin position="152"/>
        <end position="153"/>
    </location>
    <ligand>
        <name>substrate</name>
    </ligand>
</feature>
<evidence type="ECO:0000256" key="5">
    <source>
        <dbReference type="ARBA" id="ARBA00022723"/>
    </source>
</evidence>
<dbReference type="UniPathway" id="UPA00109">
    <property type="reaction ID" value="UER00186"/>
</dbReference>
<keyword evidence="6 9" id="KW-0324">Glycolysis</keyword>
<evidence type="ECO:0000256" key="13">
    <source>
        <dbReference type="PIRSR" id="PIRSR001492-3"/>
    </source>
</evidence>
<dbReference type="OrthoDB" id="9800863at2"/>
<organism evidence="16 17">
    <name type="scientific">Pontibacter mucosus</name>
    <dbReference type="NCBI Taxonomy" id="1649266"/>
    <lineage>
        <taxon>Bacteria</taxon>
        <taxon>Pseudomonadati</taxon>
        <taxon>Bacteroidota</taxon>
        <taxon>Cytophagia</taxon>
        <taxon>Cytophagales</taxon>
        <taxon>Hymenobacteraceae</taxon>
        <taxon>Pontibacter</taxon>
    </lineage>
</organism>
<dbReference type="FunFam" id="3.40.1450.10:FF:000002">
    <property type="entry name" value="2,3-bisphosphoglycerate-independent phosphoglycerate mutase"/>
    <property type="match status" value="1"/>
</dbReference>
<gene>
    <name evidence="9" type="primary">gpmI</name>
    <name evidence="16" type="ORF">C8N40_101313</name>
</gene>
<dbReference type="InterPro" id="IPR006124">
    <property type="entry name" value="Metalloenzyme"/>
</dbReference>
<feature type="binding site" evidence="9 13">
    <location>
        <position position="11"/>
    </location>
    <ligand>
        <name>Mn(2+)</name>
        <dbReference type="ChEBI" id="CHEBI:29035"/>
        <label>2</label>
    </ligand>
</feature>
<dbReference type="GO" id="GO:0030145">
    <property type="term" value="F:manganese ion binding"/>
    <property type="evidence" value="ECO:0007669"/>
    <property type="project" value="UniProtKB-UniRule"/>
</dbReference>
<dbReference type="InterPro" id="IPR036646">
    <property type="entry name" value="PGAM_B_sf"/>
</dbReference>
<keyword evidence="17" id="KW-1185">Reference proteome</keyword>
<feature type="binding site" evidence="9 12">
    <location>
        <position position="332"/>
    </location>
    <ligand>
        <name>substrate</name>
    </ligand>
</feature>
<sequence length="508" mass="56368">MDKKVLLVILDGWGIATDLAASAIDKAKTPFIDSIFEKYPHTTLQASGEAVGLPDGQMGNSEVGHMNIGAGRVVYQDLVRINKAIAERKLASMPAIARAFAYAKENKKAVHLIGLVSDGGVHSHINHLKALCTVAYDYELHEVYIHAFTDGRDTDPKSGVKFINELEEHLEHASGTIASIVGRYYAMDRDNRWERIKLAYDLMVKGKGEPSQNLIKSMLDSYNAGVTDEFIKPIVKVNDRQEPIATIKDGDVVICFNFRTDRGREITQALTQRDFPEHDMHKLDLHYVMMTNYDDTFLKTEAIFEKDNLNNTLGEVLAKAGKKQIRIAETEKYPHVTFFFSGGREVQFEGESRIMRPSPKVATYDLMPEMSAYDIRDAIVPELEQRSADFVCLNFANPDMVGHTGVFEAAVKACEVVDECAAKVVTTALENGYDTIVIADHGNADMMINPDGTPNTAHTTNLVPCVLVSNDFKGTLHPGKLGDIAPTILELMHLQKPEEMTGESLINH</sequence>
<evidence type="ECO:0000256" key="12">
    <source>
        <dbReference type="PIRSR" id="PIRSR001492-2"/>
    </source>
</evidence>
<comment type="subunit">
    <text evidence="9">Monomer.</text>
</comment>
<evidence type="ECO:0000259" key="14">
    <source>
        <dbReference type="Pfam" id="PF01676"/>
    </source>
</evidence>
<keyword evidence="7 9" id="KW-0464">Manganese</keyword>
<evidence type="ECO:0000256" key="3">
    <source>
        <dbReference type="ARBA" id="ARBA00004798"/>
    </source>
</evidence>
<dbReference type="SUPFAM" id="SSF53649">
    <property type="entry name" value="Alkaline phosphatase-like"/>
    <property type="match status" value="1"/>
</dbReference>
<dbReference type="GO" id="GO:0006007">
    <property type="term" value="P:glucose catabolic process"/>
    <property type="evidence" value="ECO:0007669"/>
    <property type="project" value="InterPro"/>
</dbReference>
<dbReference type="GO" id="GO:0005829">
    <property type="term" value="C:cytosol"/>
    <property type="evidence" value="ECO:0007669"/>
    <property type="project" value="TreeGrafter"/>
</dbReference>